<feature type="transmembrane region" description="Helical" evidence="8">
    <location>
        <begin position="354"/>
        <end position="372"/>
    </location>
</feature>
<feature type="transmembrane region" description="Helical" evidence="8">
    <location>
        <begin position="117"/>
        <end position="135"/>
    </location>
</feature>
<evidence type="ECO:0008006" key="11">
    <source>
        <dbReference type="Google" id="ProtNLM"/>
    </source>
</evidence>
<keyword evidence="6 8" id="KW-1133">Transmembrane helix</keyword>
<dbReference type="AlphaFoldDB" id="A0A1G2BJG5"/>
<feature type="transmembrane region" description="Helical" evidence="8">
    <location>
        <begin position="84"/>
        <end position="102"/>
    </location>
</feature>
<dbReference type="PANTHER" id="PTHR32195">
    <property type="entry name" value="OS07G0662800 PROTEIN"/>
    <property type="match status" value="1"/>
</dbReference>
<dbReference type="STRING" id="1798550.A2927_02125"/>
<keyword evidence="4" id="KW-0997">Cell inner membrane</keyword>
<dbReference type="EMBL" id="MHKL01000020">
    <property type="protein sequence ID" value="OGY89368.1"/>
    <property type="molecule type" value="Genomic_DNA"/>
</dbReference>
<feature type="transmembrane region" description="Helical" evidence="8">
    <location>
        <begin position="142"/>
        <end position="161"/>
    </location>
</feature>
<evidence type="ECO:0000256" key="6">
    <source>
        <dbReference type="ARBA" id="ARBA00022989"/>
    </source>
</evidence>
<evidence type="ECO:0000256" key="7">
    <source>
        <dbReference type="ARBA" id="ARBA00023136"/>
    </source>
</evidence>
<name>A0A1G2BJG5_9BACT</name>
<keyword evidence="5 8" id="KW-0812">Transmembrane</keyword>
<dbReference type="Proteomes" id="UP000178849">
    <property type="component" value="Unassembled WGS sequence"/>
</dbReference>
<evidence type="ECO:0000256" key="5">
    <source>
        <dbReference type="ARBA" id="ARBA00022692"/>
    </source>
</evidence>
<evidence type="ECO:0000256" key="4">
    <source>
        <dbReference type="ARBA" id="ARBA00022519"/>
    </source>
</evidence>
<sequence length="374" mass="40625">MKKELPFLEAIAVLVGTIIGAGILGIPYVAYRAGFLTTIIVMTVIYLAVLLINLHIGEIVLSTKKLHQLTGYAEKYLGKWGKTAMFFSVIIGFYGALLAYLIGEGEVLAALTGGSPIVYSLLFFVFGSVLVYLGLTIVKRTELFMTFLILLLVILVFILGLDNLEWENLAGFDLAKIFLPYGVIFFAMGGASAIPQLAEVLHGREKLVKRAIIIGTTIPFAVYLIFTFIAVGVTGANVTEVATVGLGRVMGKSMLAMGNVFAFFTMATSFLTLGLALKKTYHLDFGVNKKLAWLLTISLPLLMLFLGLNHFVGVLGTAGAIGGGLEGLLIGLIYLQLKKKRENVPAYQLTKSPLIIILLSLMFIGGIVYTLWYF</sequence>
<reference evidence="9 10" key="1">
    <citation type="journal article" date="2016" name="Nat. Commun.">
        <title>Thousands of microbial genomes shed light on interconnected biogeochemical processes in an aquifer system.</title>
        <authorList>
            <person name="Anantharaman K."/>
            <person name="Brown C.T."/>
            <person name="Hug L.A."/>
            <person name="Sharon I."/>
            <person name="Castelle C.J."/>
            <person name="Probst A.J."/>
            <person name="Thomas B.C."/>
            <person name="Singh A."/>
            <person name="Wilkins M.J."/>
            <person name="Karaoz U."/>
            <person name="Brodie E.L."/>
            <person name="Williams K.H."/>
            <person name="Hubbard S.S."/>
            <person name="Banfield J.F."/>
        </authorList>
    </citation>
    <scope>NUCLEOTIDE SEQUENCE [LARGE SCALE GENOMIC DNA]</scope>
</reference>
<evidence type="ECO:0000256" key="3">
    <source>
        <dbReference type="ARBA" id="ARBA00022475"/>
    </source>
</evidence>
<accession>A0A1G2BJG5</accession>
<feature type="transmembrane region" description="Helical" evidence="8">
    <location>
        <begin position="290"/>
        <end position="308"/>
    </location>
</feature>
<feature type="transmembrane region" description="Helical" evidence="8">
    <location>
        <begin position="181"/>
        <end position="201"/>
    </location>
</feature>
<comment type="subcellular location">
    <subcellularLocation>
        <location evidence="1">Cell inner membrane</location>
        <topology evidence="1">Multi-pass membrane protein</topology>
    </subcellularLocation>
</comment>
<evidence type="ECO:0000313" key="10">
    <source>
        <dbReference type="Proteomes" id="UP000178849"/>
    </source>
</evidence>
<proteinExistence type="predicted"/>
<evidence type="ECO:0000256" key="8">
    <source>
        <dbReference type="SAM" id="Phobius"/>
    </source>
</evidence>
<keyword evidence="7 8" id="KW-0472">Membrane</keyword>
<organism evidence="9 10">
    <name type="scientific">Candidatus Komeilibacteria bacterium RIFCSPLOWO2_01_FULL_45_10</name>
    <dbReference type="NCBI Taxonomy" id="1798550"/>
    <lineage>
        <taxon>Bacteria</taxon>
        <taxon>Candidatus Komeiliibacteriota</taxon>
    </lineage>
</organism>
<dbReference type="PANTHER" id="PTHR32195:SF26">
    <property type="entry name" value="TRYPTOPHAN OR TYROSINE TRANSPORTER PROTEIN"/>
    <property type="match status" value="1"/>
</dbReference>
<evidence type="ECO:0000313" key="9">
    <source>
        <dbReference type="EMBL" id="OGY89368.1"/>
    </source>
</evidence>
<dbReference type="GO" id="GO:0003333">
    <property type="term" value="P:amino acid transmembrane transport"/>
    <property type="evidence" value="ECO:0007669"/>
    <property type="project" value="InterPro"/>
</dbReference>
<dbReference type="Gene3D" id="1.20.1740.10">
    <property type="entry name" value="Amino acid/polyamine transporter I"/>
    <property type="match status" value="1"/>
</dbReference>
<feature type="transmembrane region" description="Helical" evidence="8">
    <location>
        <begin position="35"/>
        <end position="56"/>
    </location>
</feature>
<feature type="transmembrane region" description="Helical" evidence="8">
    <location>
        <begin position="7"/>
        <end position="29"/>
    </location>
</feature>
<feature type="transmembrane region" description="Helical" evidence="8">
    <location>
        <begin position="256"/>
        <end position="278"/>
    </location>
</feature>
<feature type="transmembrane region" description="Helical" evidence="8">
    <location>
        <begin position="314"/>
        <end position="334"/>
    </location>
</feature>
<evidence type="ECO:0000256" key="2">
    <source>
        <dbReference type="ARBA" id="ARBA00022448"/>
    </source>
</evidence>
<keyword evidence="2" id="KW-0813">Transport</keyword>
<dbReference type="GO" id="GO:0005886">
    <property type="term" value="C:plasma membrane"/>
    <property type="evidence" value="ECO:0007669"/>
    <property type="project" value="UniProtKB-SubCell"/>
</dbReference>
<comment type="caution">
    <text evidence="9">The sequence shown here is derived from an EMBL/GenBank/DDBJ whole genome shotgun (WGS) entry which is preliminary data.</text>
</comment>
<gene>
    <name evidence="9" type="ORF">A2927_02125</name>
</gene>
<feature type="transmembrane region" description="Helical" evidence="8">
    <location>
        <begin position="213"/>
        <end position="236"/>
    </location>
</feature>
<dbReference type="Pfam" id="PF03222">
    <property type="entry name" value="Trp_Tyr_perm"/>
    <property type="match status" value="1"/>
</dbReference>
<protein>
    <recommendedName>
        <fullName evidence="11">Amino acid transporter transmembrane domain-containing protein</fullName>
    </recommendedName>
</protein>
<evidence type="ECO:0000256" key="1">
    <source>
        <dbReference type="ARBA" id="ARBA00004429"/>
    </source>
</evidence>
<keyword evidence="3" id="KW-1003">Cell membrane</keyword>
<dbReference type="InterPro" id="IPR018227">
    <property type="entry name" value="Amino_acid_transport_2"/>
</dbReference>